<dbReference type="EMBL" id="WNYA01000008">
    <property type="protein sequence ID" value="KAG8559967.1"/>
    <property type="molecule type" value="Genomic_DNA"/>
</dbReference>
<dbReference type="Proteomes" id="UP000824782">
    <property type="component" value="Unassembled WGS sequence"/>
</dbReference>
<feature type="compositionally biased region" description="Basic residues" evidence="1">
    <location>
        <begin position="1"/>
        <end position="15"/>
    </location>
</feature>
<comment type="caution">
    <text evidence="2">The sequence shown here is derived from an EMBL/GenBank/DDBJ whole genome shotgun (WGS) entry which is preliminary data.</text>
</comment>
<organism evidence="2 3">
    <name type="scientific">Engystomops pustulosus</name>
    <name type="common">Tungara frog</name>
    <name type="synonym">Physalaemus pustulosus</name>
    <dbReference type="NCBI Taxonomy" id="76066"/>
    <lineage>
        <taxon>Eukaryota</taxon>
        <taxon>Metazoa</taxon>
        <taxon>Chordata</taxon>
        <taxon>Craniata</taxon>
        <taxon>Vertebrata</taxon>
        <taxon>Euteleostomi</taxon>
        <taxon>Amphibia</taxon>
        <taxon>Batrachia</taxon>
        <taxon>Anura</taxon>
        <taxon>Neobatrachia</taxon>
        <taxon>Hyloidea</taxon>
        <taxon>Leptodactylidae</taxon>
        <taxon>Leiuperinae</taxon>
        <taxon>Engystomops</taxon>
    </lineage>
</organism>
<reference evidence="2" key="1">
    <citation type="thesis" date="2020" institute="ProQuest LLC" country="789 East Eisenhower Parkway, Ann Arbor, MI, USA">
        <title>Comparative Genomics and Chromosome Evolution.</title>
        <authorList>
            <person name="Mudd A.B."/>
        </authorList>
    </citation>
    <scope>NUCLEOTIDE SEQUENCE</scope>
    <source>
        <strain evidence="2">237g6f4</strain>
        <tissue evidence="2">Blood</tissue>
    </source>
</reference>
<proteinExistence type="predicted"/>
<dbReference type="AlphaFoldDB" id="A0AAV7AIZ9"/>
<gene>
    <name evidence="2" type="ORF">GDO81_017508</name>
</gene>
<evidence type="ECO:0000313" key="2">
    <source>
        <dbReference type="EMBL" id="KAG8559967.1"/>
    </source>
</evidence>
<evidence type="ECO:0000313" key="3">
    <source>
        <dbReference type="Proteomes" id="UP000824782"/>
    </source>
</evidence>
<keyword evidence="3" id="KW-1185">Reference proteome</keyword>
<protein>
    <submittedName>
        <fullName evidence="2">Uncharacterized protein</fullName>
    </submittedName>
</protein>
<evidence type="ECO:0000256" key="1">
    <source>
        <dbReference type="SAM" id="MobiDB-lite"/>
    </source>
</evidence>
<sequence length="67" mass="7798">MTARRRQNKQHKHNSKYGTSKKPAERRKAEETCSKQCNLECFRDFHPLADPEGCSCPPFLWDLVTCS</sequence>
<feature type="region of interest" description="Disordered" evidence="1">
    <location>
        <begin position="1"/>
        <end position="28"/>
    </location>
</feature>
<name>A0AAV7AIZ9_ENGPU</name>
<accession>A0AAV7AIZ9</accession>